<evidence type="ECO:0000313" key="2">
    <source>
        <dbReference type="EMBL" id="QJD89367.1"/>
    </source>
</evidence>
<sequence length="217" mass="24816">MPRHSRVVLPAVPLHVIQRGHDRQRCFFVDEDFAAYRQWLHEEAVVAGCRIHAYVLMSNHVHLLLSVEGVEQLARLMKNVGQRYAQRFNKCHGTSGSPWDGRYKSCLVQTEGYLLTCQRYIELNPIRAGMVRFPGNYKWSSYRSNAEGRHDGVVTPHLVYDRMGRDASARRQAYLRLFQQALTPMQVEQIRAAGNGSGVLGDAAFVASHQRPTRNRK</sequence>
<organism evidence="2 3">
    <name type="scientific">Duganella dendranthematis</name>
    <dbReference type="NCBI Taxonomy" id="2728021"/>
    <lineage>
        <taxon>Bacteria</taxon>
        <taxon>Pseudomonadati</taxon>
        <taxon>Pseudomonadota</taxon>
        <taxon>Betaproteobacteria</taxon>
        <taxon>Burkholderiales</taxon>
        <taxon>Oxalobacteraceae</taxon>
        <taxon>Telluria group</taxon>
        <taxon>Duganella</taxon>
    </lineage>
</organism>
<accession>A0ABX6M604</accession>
<feature type="domain" description="Transposase IS200-like" evidence="1">
    <location>
        <begin position="9"/>
        <end position="124"/>
    </location>
</feature>
<evidence type="ECO:0000259" key="1">
    <source>
        <dbReference type="SMART" id="SM01321"/>
    </source>
</evidence>
<dbReference type="InterPro" id="IPR036515">
    <property type="entry name" value="Transposase_17_sf"/>
</dbReference>
<dbReference type="RefSeq" id="WP_169110967.1">
    <property type="nucleotide sequence ID" value="NZ_CP051684.1"/>
</dbReference>
<name>A0ABX6M604_9BURK</name>
<evidence type="ECO:0000313" key="3">
    <source>
        <dbReference type="Proteomes" id="UP000503117"/>
    </source>
</evidence>
<dbReference type="Gene3D" id="3.30.70.1290">
    <property type="entry name" value="Transposase IS200-like"/>
    <property type="match status" value="1"/>
</dbReference>
<proteinExistence type="predicted"/>
<protein>
    <submittedName>
        <fullName evidence="2">Transposase</fullName>
    </submittedName>
</protein>
<dbReference type="Pfam" id="PF01797">
    <property type="entry name" value="Y1_Tnp"/>
    <property type="match status" value="1"/>
</dbReference>
<dbReference type="SUPFAM" id="SSF143422">
    <property type="entry name" value="Transposase IS200-like"/>
    <property type="match status" value="1"/>
</dbReference>
<reference evidence="2 3" key="1">
    <citation type="submission" date="2020-04" db="EMBL/GenBank/DDBJ databases">
        <title>Genome sequencing of novel species.</title>
        <authorList>
            <person name="Heo J."/>
            <person name="Kim S.-J."/>
            <person name="Kim J.-S."/>
            <person name="Hong S.-B."/>
            <person name="Kwon S.-W."/>
        </authorList>
    </citation>
    <scope>NUCLEOTIDE SEQUENCE [LARGE SCALE GENOMIC DNA]</scope>
    <source>
        <strain evidence="2 3">AF9R3</strain>
    </source>
</reference>
<dbReference type="PANTHER" id="PTHR34322">
    <property type="entry name" value="TRANSPOSASE, Y1_TNP DOMAIN-CONTAINING"/>
    <property type="match status" value="1"/>
</dbReference>
<dbReference type="SMART" id="SM01321">
    <property type="entry name" value="Y1_Tnp"/>
    <property type="match status" value="1"/>
</dbReference>
<keyword evidence="3" id="KW-1185">Reference proteome</keyword>
<gene>
    <name evidence="2" type="ORF">HH213_04140</name>
</gene>
<dbReference type="PANTHER" id="PTHR34322:SF2">
    <property type="entry name" value="TRANSPOSASE IS200-LIKE DOMAIN-CONTAINING PROTEIN"/>
    <property type="match status" value="1"/>
</dbReference>
<dbReference type="EMBL" id="CP051684">
    <property type="protein sequence ID" value="QJD89367.1"/>
    <property type="molecule type" value="Genomic_DNA"/>
</dbReference>
<dbReference type="Proteomes" id="UP000503117">
    <property type="component" value="Chromosome"/>
</dbReference>
<dbReference type="InterPro" id="IPR002686">
    <property type="entry name" value="Transposase_17"/>
</dbReference>